<feature type="domain" description="GmrSD restriction endonucleases N-terminal" evidence="1">
    <location>
        <begin position="30"/>
        <end position="238"/>
    </location>
</feature>
<dbReference type="InterPro" id="IPR004919">
    <property type="entry name" value="GmrSD_N"/>
</dbReference>
<comment type="caution">
    <text evidence="2">The sequence shown here is derived from an EMBL/GenBank/DDBJ whole genome shotgun (WGS) entry which is preliminary data.</text>
</comment>
<protein>
    <submittedName>
        <fullName evidence="2">DUF262 domain-containing protein</fullName>
    </submittedName>
</protein>
<dbReference type="Pfam" id="PF03235">
    <property type="entry name" value="GmrSD_N"/>
    <property type="match status" value="1"/>
</dbReference>
<dbReference type="AlphaFoldDB" id="A0A4Q4Z935"/>
<proteinExistence type="predicted"/>
<gene>
    <name evidence="2" type="ORF">EKO23_16085</name>
</gene>
<accession>A0A4Q4Z935</accession>
<name>A0A4Q4Z935_9ACTN</name>
<dbReference type="Proteomes" id="UP000295198">
    <property type="component" value="Unassembled WGS sequence"/>
</dbReference>
<keyword evidence="3" id="KW-1185">Reference proteome</keyword>
<sequence length="786" mass="88950">MIEQHLKGYPSTFIELFEPPGEGRPAITSIEIPIIQRDFAQGRPDDEASGIRERFLDAIVRACVSDAEMALDFVYGDVKAGVLRPLDGQQRLTTLFLLHWYVASRANALDPAAAWLRFSYATRPTARDFCESLAENPYPGGPASPRAWVTDQPWYLYPWRQDPTISSMLVMLDALHERFVADAPDFSDVWARLEKRSDRAVWFLFLPVADMEYGEDLYIKMNSRGKPLTPFEVFKADLEGMLKPVLSGSDCPVIGHTHDRYEHLAMSIDGDWADVLWEYEKADDSDYVVDDEFMRYLTFIIDICEWRDGQPDRRWRDKAASREWPIEERARLAFADENNANADRNRDFFFHAFDTWSGVDPAAEFSSLFTAGGSGDGPLPLLVSASPDLFGSCISSYGQEFSLAETLMLFAVLLSRQSDGLEPPARDQRLRTLRNLAESAFIDRKRMSEYVGTVERLMLQGTLENAQGFNAEWTADEVEKWKVADAHPEVVPALHKLEDLSVIRGRLFAFELDPETLPTRANVFELVAHPSVRDSLGAALLTKADYSREVGWNGTRRQLGSSTKDDSWRDLFTTGSRASVARTRIPLMELLDDVHQRMEATGGSADDGLVAIRREWLADRESRRHFDWRYYFVRYAGARSAVGEGYFHNNGYDESRGGFSYGRLRMLHGGSYNAYFSDALLRAAWVEGNLGAVAREPKWWHRDDPGMAIAQSSVEIRCLNDSFEIVVPDDNEDIAMRASAALATFPGADGERVHIEQAPVNGALVDREDRVQRCIQLVHHLYQANL</sequence>
<evidence type="ECO:0000313" key="3">
    <source>
        <dbReference type="Proteomes" id="UP000295198"/>
    </source>
</evidence>
<evidence type="ECO:0000313" key="2">
    <source>
        <dbReference type="EMBL" id="RYP84353.1"/>
    </source>
</evidence>
<reference evidence="2 3" key="1">
    <citation type="submission" date="2019-01" db="EMBL/GenBank/DDBJ databases">
        <title>Nocardioides guangzhouensis sp. nov., an actinobacterium isolated from soil.</title>
        <authorList>
            <person name="Fu Y."/>
            <person name="Cai Y."/>
            <person name="Lin Z."/>
            <person name="Chen P."/>
        </authorList>
    </citation>
    <scope>NUCLEOTIDE SEQUENCE [LARGE SCALE GENOMIC DNA]</scope>
    <source>
        <strain evidence="2 3">130</strain>
    </source>
</reference>
<dbReference type="RefSeq" id="WP_134719101.1">
    <property type="nucleotide sequence ID" value="NZ_SDKM01000024.1"/>
</dbReference>
<organism evidence="2 3">
    <name type="scientific">Nocardioides guangzhouensis</name>
    <dbReference type="NCBI Taxonomy" id="2497878"/>
    <lineage>
        <taxon>Bacteria</taxon>
        <taxon>Bacillati</taxon>
        <taxon>Actinomycetota</taxon>
        <taxon>Actinomycetes</taxon>
        <taxon>Propionibacteriales</taxon>
        <taxon>Nocardioidaceae</taxon>
        <taxon>Nocardioides</taxon>
    </lineage>
</organism>
<dbReference type="EMBL" id="SDKM01000024">
    <property type="protein sequence ID" value="RYP84353.1"/>
    <property type="molecule type" value="Genomic_DNA"/>
</dbReference>
<evidence type="ECO:0000259" key="1">
    <source>
        <dbReference type="Pfam" id="PF03235"/>
    </source>
</evidence>
<dbReference type="OrthoDB" id="3654724at2"/>